<sequence length="472" mass="52566">MPLNIQQQDYNIMSQPYINKYMKLNILNFDMNIVDEISGNLVSCDVSVNADSDLRRSCSVSLIVVDSSFDAGSGNRIWLDKFIQPFVGYENIYTGEIQWYNQGIYLINAPSYSYDATNNTLSFSGLDLMSKLTGLRNGALPGVPTVVPQGSNVREAIIAAIKLAGFTKYVVDECTNIDGNVQSVPYDIQVDQGGYIFDIIKQLRDILPNYQVYFDVDGVFHYDQIPSGDNDPVLIDDDLWDDIVVAEAVSTDFEKVKNYIEVYGKSHAITNYSSNTTVSGTQIRLTLSGYTETAGNMIGFTLPNNIVGNITIKVNSLTARNLVDANGAFITSLDKDVYYVAVFRANNTYEFLGHQQAQATVQDDNPNSPFYVNGTTGIIREVLYGGDYDNIMSDDLALQRAKLELYWKCRLNDGISLSCVPIPWLDVNILISHAPRQSTQQKQYMIKSFSASYGDVAAMNISAITYYPYYGT</sequence>
<proteinExistence type="predicted"/>
<evidence type="ECO:0000259" key="1">
    <source>
        <dbReference type="Pfam" id="PF16467"/>
    </source>
</evidence>
<organism evidence="2">
    <name type="scientific">Siphoviridae sp. ctBCr48</name>
    <dbReference type="NCBI Taxonomy" id="2827802"/>
    <lineage>
        <taxon>Viruses</taxon>
        <taxon>Duplodnaviria</taxon>
        <taxon>Heunggongvirae</taxon>
        <taxon>Uroviricota</taxon>
        <taxon>Caudoviricetes</taxon>
    </lineage>
</organism>
<protein>
    <recommendedName>
        <fullName evidence="1">DUF5048 domain-containing protein</fullName>
    </recommendedName>
</protein>
<evidence type="ECO:0000313" key="2">
    <source>
        <dbReference type="EMBL" id="DAF50442.1"/>
    </source>
</evidence>
<accession>A0A8S5SIP2</accession>
<dbReference type="Pfam" id="PF16467">
    <property type="entry name" value="DUF5048"/>
    <property type="match status" value="1"/>
</dbReference>
<reference evidence="2" key="1">
    <citation type="journal article" date="2021" name="Proc. Natl. Acad. Sci. U.S.A.">
        <title>A Catalog of Tens of Thousands of Viruses from Human Metagenomes Reveals Hidden Associations with Chronic Diseases.</title>
        <authorList>
            <person name="Tisza M.J."/>
            <person name="Buck C.B."/>
        </authorList>
    </citation>
    <scope>NUCLEOTIDE SEQUENCE</scope>
    <source>
        <strain evidence="2">CtBCr48</strain>
    </source>
</reference>
<dbReference type="EMBL" id="BK032595">
    <property type="protein sequence ID" value="DAF50442.1"/>
    <property type="molecule type" value="Genomic_DNA"/>
</dbReference>
<feature type="domain" description="DUF5048" evidence="1">
    <location>
        <begin position="367"/>
        <end position="470"/>
    </location>
</feature>
<name>A0A8S5SIP2_9CAUD</name>
<dbReference type="InterPro" id="IPR032489">
    <property type="entry name" value="DUF5048"/>
</dbReference>